<sequence>MGVGCKNFGTFLAKKVPETNVEKSIRWTQNPCTFALRFRRVPLPNLRGHSVILTSSTGYRLLTAPTNFLPQTLLIKCSCSDGSTVLVLQTRKY</sequence>
<reference evidence="1 2" key="1">
    <citation type="submission" date="2019-01" db="EMBL/GenBank/DDBJ databases">
        <title>Coherence of Microcystis species and biogeography revealed through population genomics.</title>
        <authorList>
            <person name="Perez-Carrascal O.M."/>
            <person name="Terrat Y."/>
            <person name="Giani A."/>
            <person name="Fortin N."/>
            <person name="Tromas N."/>
            <person name="Shapiro B.J."/>
        </authorList>
    </citation>
    <scope>NUCLEOTIDE SEQUENCE [LARGE SCALE GENOMIC DNA]</scope>
    <source>
        <strain evidence="1">Ma_QC_C_20070703_M131</strain>
    </source>
</reference>
<gene>
    <name evidence="1" type="ORF">EWV85_01060</name>
</gene>
<name>A0A551YMG9_MICAE</name>
<protein>
    <submittedName>
        <fullName evidence="1">Uncharacterized protein</fullName>
    </submittedName>
</protein>
<organism evidence="1 2">
    <name type="scientific">Microcystis aeruginosa Ma_QC_C_20070703_M131</name>
    <dbReference type="NCBI Taxonomy" id="2486263"/>
    <lineage>
        <taxon>Bacteria</taxon>
        <taxon>Bacillati</taxon>
        <taxon>Cyanobacteriota</taxon>
        <taxon>Cyanophyceae</taxon>
        <taxon>Oscillatoriophycideae</taxon>
        <taxon>Chroococcales</taxon>
        <taxon>Microcystaceae</taxon>
        <taxon>Microcystis</taxon>
    </lineage>
</organism>
<dbReference type="AlphaFoldDB" id="A0A551YMG9"/>
<evidence type="ECO:0000313" key="2">
    <source>
        <dbReference type="Proteomes" id="UP000316443"/>
    </source>
</evidence>
<proteinExistence type="predicted"/>
<accession>A0A551YMG9</accession>
<dbReference type="Proteomes" id="UP000316443">
    <property type="component" value="Unassembled WGS sequence"/>
</dbReference>
<dbReference type="EMBL" id="SFCA01000015">
    <property type="protein sequence ID" value="TRT62171.1"/>
    <property type="molecule type" value="Genomic_DNA"/>
</dbReference>
<evidence type="ECO:0000313" key="1">
    <source>
        <dbReference type="EMBL" id="TRT62171.1"/>
    </source>
</evidence>
<comment type="caution">
    <text evidence="1">The sequence shown here is derived from an EMBL/GenBank/DDBJ whole genome shotgun (WGS) entry which is preliminary data.</text>
</comment>